<dbReference type="GeneTree" id="ENSGT00940000165482"/>
<dbReference type="FunFam" id="2.30.29.30:FF:000322">
    <property type="entry name" value="Uncharacterized protein, isoform B"/>
    <property type="match status" value="1"/>
</dbReference>
<feature type="domain" description="SH3" evidence="15">
    <location>
        <begin position="782"/>
        <end position="844"/>
    </location>
</feature>
<dbReference type="PRINTS" id="PR00405">
    <property type="entry name" value="REVINTRACTNG"/>
</dbReference>
<name>A0A8C0G5M1_CHEAB</name>
<dbReference type="PANTHER" id="PTHR45854:SF5">
    <property type="entry name" value="ARF-GAP WITH SH3 DOMAIN, ANK REPEAT AND PH DOMAIN-CONTAINING PROTEIN 1-LIKE"/>
    <property type="match status" value="1"/>
</dbReference>
<sequence>VLHRVIVTKHLPISYQDFKKPFDKGAFQGVFSFSSSTKIEKEKRELAKQHGLVRSEVVGGEIAEEMEKERRMFQLNMCEYLIKVNEIQTKKGVDLLQNHIKHCNAQFNTIQLPCLSESLWCDAFQMKVRQDEEKQQLCSLRDHLKTALQLEQKEVKCDSANKQLRYNMHQLQGNKQYGTEKSGNLFKKSDGLRKVWQKRKCTIQNGYLTVFHSTLNRPPAKLNLLTCQVKPNLDDRKCFDLISHNRTYHFLAEDEQECTAWISVLSNSKEEALNVAFSRVHGSRESSMEGLTRAIIEEIKCMPGNSVCCDCSAPDPTWLSINLGILICIECSGIHREMGVHHSRIQSLSLDKLATSELLLAKNIGNSGFNDILEANLPIVSQEALRKDFIISKYVERKYAKRSSRNPAAQRKELQEAIRWKDLFALLQAYAEKVDLSEPVLEPVQEPGETVLHLAVLLADRTSLHIVDFLVQNSGSLVKQTVKGNTPLHYSCLHNKPECLKLFVRAKASIAISNLDAEHCRWLLQAQNNQFNMRVHVEYEWRLGQDDMYESDDDLDEKVRSQHTTAVPSYKPRFLSTYVLTGMDTAQTCPSAIPSLAQHCHLHWPTPPPPYLSPSPSAIPSLAACPPCPLAPYRSSGPLPSSPRRDLPSLPNYSAVTSPPSCHPPSRRVPSLPHPLPVTSPSPLPSAPSPSTAPPWPPSGHRTSPSPSAFPPCQAAPSTAHPPPRVPLLPALCHPSRRTAPSGPTPRAYSPHVSAFPSPRTATLHCPTPPPPYLSPNPSSKPRLFRVRALYDCQADWDDELTFHVGEIIIVAEEEDSNWWSGWIEGQPHRKGVFPASFVHVLSE</sequence>
<evidence type="ECO:0000256" key="5">
    <source>
        <dbReference type="ARBA" id="ARBA00022490"/>
    </source>
</evidence>
<dbReference type="SMART" id="SM00326">
    <property type="entry name" value="SH3"/>
    <property type="match status" value="1"/>
</dbReference>
<dbReference type="FunFam" id="1.25.40.950:FF:000001">
    <property type="entry name" value="Arf-GAP with SH3 domain, ANK repeat and PH domain-containing protein 1"/>
    <property type="match status" value="1"/>
</dbReference>
<dbReference type="Gene3D" id="1.20.1270.60">
    <property type="entry name" value="Arfaptin homology (AH) domain/BAR domain"/>
    <property type="match status" value="1"/>
</dbReference>
<keyword evidence="4" id="KW-0343">GTPase activation</keyword>
<dbReference type="GO" id="GO:0008270">
    <property type="term" value="F:zinc ion binding"/>
    <property type="evidence" value="ECO:0007669"/>
    <property type="project" value="UniProtKB-KW"/>
</dbReference>
<dbReference type="PROSITE" id="PS50088">
    <property type="entry name" value="ANK_REPEAT"/>
    <property type="match status" value="1"/>
</dbReference>
<dbReference type="InterPro" id="IPR036770">
    <property type="entry name" value="Ankyrin_rpt-contain_sf"/>
</dbReference>
<dbReference type="SUPFAM" id="SSF48403">
    <property type="entry name" value="Ankyrin repeat"/>
    <property type="match status" value="1"/>
</dbReference>
<dbReference type="Gene3D" id="2.30.29.30">
    <property type="entry name" value="Pleckstrin-homology domain (PH domain)/Phosphotyrosine-binding domain (PTB)"/>
    <property type="match status" value="1"/>
</dbReference>
<dbReference type="SMART" id="SM00233">
    <property type="entry name" value="PH"/>
    <property type="match status" value="1"/>
</dbReference>
<protein>
    <recommendedName>
        <fullName evidence="20">Un-named sa1614</fullName>
    </recommendedName>
</protein>
<evidence type="ECO:0000313" key="18">
    <source>
        <dbReference type="Ensembl" id="ENSCABP00000003795.1"/>
    </source>
</evidence>
<keyword evidence="6" id="KW-0479">Metal-binding</keyword>
<dbReference type="Pfam" id="PF01412">
    <property type="entry name" value="ArfGap"/>
    <property type="match status" value="1"/>
</dbReference>
<dbReference type="InterPro" id="IPR001452">
    <property type="entry name" value="SH3_domain"/>
</dbReference>
<dbReference type="InterPro" id="IPR035836">
    <property type="entry name" value="ASAP1-like_SH3"/>
</dbReference>
<reference evidence="18" key="2">
    <citation type="submission" date="2025-09" db="UniProtKB">
        <authorList>
            <consortium name="Ensembl"/>
        </authorList>
    </citation>
    <scope>IDENTIFICATION</scope>
</reference>
<dbReference type="PANTHER" id="PTHR45854">
    <property type="entry name" value="ASAP FAMILY MEMBER"/>
    <property type="match status" value="1"/>
</dbReference>
<dbReference type="FunFam" id="2.30.30.40:FF:000012">
    <property type="entry name" value="Arf-GAP with SH3 domain, ANK repeat and PH domain-containing protein 2"/>
    <property type="match status" value="1"/>
</dbReference>
<dbReference type="Pfam" id="PF12796">
    <property type="entry name" value="Ank_2"/>
    <property type="match status" value="1"/>
</dbReference>
<reference evidence="18" key="1">
    <citation type="submission" date="2025-08" db="UniProtKB">
        <authorList>
            <consortium name="Ensembl"/>
        </authorList>
    </citation>
    <scope>IDENTIFICATION</scope>
</reference>
<comment type="subcellular location">
    <subcellularLocation>
        <location evidence="2">Cytoplasm</location>
    </subcellularLocation>
    <subcellularLocation>
        <location evidence="1">Membrane</location>
    </subcellularLocation>
</comment>
<dbReference type="InterPro" id="IPR043593">
    <property type="entry name" value="ASAP"/>
</dbReference>
<dbReference type="SMART" id="SM00105">
    <property type="entry name" value="ArfGap"/>
    <property type="match status" value="1"/>
</dbReference>
<dbReference type="InterPro" id="IPR001849">
    <property type="entry name" value="PH_domain"/>
</dbReference>
<dbReference type="SUPFAM" id="SSF50729">
    <property type="entry name" value="PH domain-like"/>
    <property type="match status" value="1"/>
</dbReference>
<evidence type="ECO:0000256" key="14">
    <source>
        <dbReference type="SAM" id="MobiDB-lite"/>
    </source>
</evidence>
<dbReference type="InterPro" id="IPR036028">
    <property type="entry name" value="SH3-like_dom_sf"/>
</dbReference>
<evidence type="ECO:0000256" key="7">
    <source>
        <dbReference type="ARBA" id="ARBA00022737"/>
    </source>
</evidence>
<evidence type="ECO:0000256" key="2">
    <source>
        <dbReference type="ARBA" id="ARBA00004496"/>
    </source>
</evidence>
<evidence type="ECO:0000259" key="15">
    <source>
        <dbReference type="PROSITE" id="PS50002"/>
    </source>
</evidence>
<keyword evidence="5" id="KW-0963">Cytoplasm</keyword>
<dbReference type="CDD" id="cd11821">
    <property type="entry name" value="SH3_ASAP"/>
    <property type="match status" value="1"/>
</dbReference>
<keyword evidence="3 12" id="KW-0728">SH3 domain</keyword>
<dbReference type="SUPFAM" id="SSF57863">
    <property type="entry name" value="ArfGap/RecO-like zinc finger"/>
    <property type="match status" value="1"/>
</dbReference>
<evidence type="ECO:0000256" key="8">
    <source>
        <dbReference type="ARBA" id="ARBA00022833"/>
    </source>
</evidence>
<dbReference type="InterPro" id="IPR002110">
    <property type="entry name" value="Ankyrin_rpt"/>
</dbReference>
<dbReference type="PROSITE" id="PS50002">
    <property type="entry name" value="SH3"/>
    <property type="match status" value="1"/>
</dbReference>
<keyword evidence="8" id="KW-0862">Zinc</keyword>
<feature type="region of interest" description="Disordered" evidence="14">
    <location>
        <begin position="636"/>
        <end position="762"/>
    </location>
</feature>
<evidence type="ECO:0008006" key="20">
    <source>
        <dbReference type="Google" id="ProtNLM"/>
    </source>
</evidence>
<evidence type="ECO:0000256" key="13">
    <source>
        <dbReference type="PROSITE-ProRule" id="PRU00288"/>
    </source>
</evidence>
<dbReference type="InterPro" id="IPR037844">
    <property type="entry name" value="PH_ASAP"/>
</dbReference>
<dbReference type="CDD" id="cd08834">
    <property type="entry name" value="ArfGap_ASAP"/>
    <property type="match status" value="1"/>
</dbReference>
<dbReference type="Proteomes" id="UP000694404">
    <property type="component" value="Unplaced"/>
</dbReference>
<evidence type="ECO:0000313" key="19">
    <source>
        <dbReference type="Proteomes" id="UP000694404"/>
    </source>
</evidence>
<dbReference type="Gene3D" id="1.10.220.150">
    <property type="entry name" value="Arf GTPase activating protein"/>
    <property type="match status" value="1"/>
</dbReference>
<evidence type="ECO:0000256" key="4">
    <source>
        <dbReference type="ARBA" id="ARBA00022468"/>
    </source>
</evidence>
<evidence type="ECO:0000256" key="3">
    <source>
        <dbReference type="ARBA" id="ARBA00022443"/>
    </source>
</evidence>
<dbReference type="Pfam" id="PF00018">
    <property type="entry name" value="SH3_1"/>
    <property type="match status" value="1"/>
</dbReference>
<keyword evidence="13" id="KW-0863">Zinc-finger</keyword>
<dbReference type="GO" id="GO:0005096">
    <property type="term" value="F:GTPase activator activity"/>
    <property type="evidence" value="ECO:0007669"/>
    <property type="project" value="UniProtKB-KW"/>
</dbReference>
<keyword evidence="7" id="KW-0677">Repeat</keyword>
<evidence type="ECO:0000256" key="1">
    <source>
        <dbReference type="ARBA" id="ARBA00004370"/>
    </source>
</evidence>
<dbReference type="SMART" id="SM00248">
    <property type="entry name" value="ANK"/>
    <property type="match status" value="2"/>
</dbReference>
<dbReference type="CDD" id="cd13251">
    <property type="entry name" value="PH_ASAP"/>
    <property type="match status" value="1"/>
</dbReference>
<dbReference type="GO" id="GO:0005737">
    <property type="term" value="C:cytoplasm"/>
    <property type="evidence" value="ECO:0007669"/>
    <property type="project" value="UniProtKB-SubCell"/>
</dbReference>
<evidence type="ECO:0000256" key="6">
    <source>
        <dbReference type="ARBA" id="ARBA00022723"/>
    </source>
</evidence>
<proteinExistence type="predicted"/>
<dbReference type="Pfam" id="PF00169">
    <property type="entry name" value="PH"/>
    <property type="match status" value="1"/>
</dbReference>
<keyword evidence="10" id="KW-0472">Membrane</keyword>
<dbReference type="InterPro" id="IPR037278">
    <property type="entry name" value="ARFGAP/RecO"/>
</dbReference>
<evidence type="ECO:0000256" key="12">
    <source>
        <dbReference type="PROSITE-ProRule" id="PRU00192"/>
    </source>
</evidence>
<evidence type="ECO:0000256" key="9">
    <source>
        <dbReference type="ARBA" id="ARBA00023043"/>
    </source>
</evidence>
<dbReference type="Gene3D" id="1.25.40.950">
    <property type="match status" value="1"/>
</dbReference>
<dbReference type="PROSITE" id="PS50003">
    <property type="entry name" value="PH_DOMAIN"/>
    <property type="match status" value="1"/>
</dbReference>
<dbReference type="Ensembl" id="ENSCABT00000004121.1">
    <property type="protein sequence ID" value="ENSCABP00000003795.1"/>
    <property type="gene ID" value="ENSCABG00000002764.1"/>
</dbReference>
<dbReference type="PROSITE" id="PS50115">
    <property type="entry name" value="ARFGAP"/>
    <property type="match status" value="1"/>
</dbReference>
<evidence type="ECO:0000259" key="17">
    <source>
        <dbReference type="PROSITE" id="PS50115"/>
    </source>
</evidence>
<evidence type="ECO:0000256" key="10">
    <source>
        <dbReference type="ARBA" id="ARBA00023136"/>
    </source>
</evidence>
<keyword evidence="19" id="KW-1185">Reference proteome</keyword>
<keyword evidence="9 11" id="KW-0040">ANK repeat</keyword>
<feature type="compositionally biased region" description="Pro residues" evidence="14">
    <location>
        <begin position="672"/>
        <end position="698"/>
    </location>
</feature>
<feature type="domain" description="Arf-GAP" evidence="17">
    <location>
        <begin position="293"/>
        <end position="407"/>
    </location>
</feature>
<evidence type="ECO:0000256" key="11">
    <source>
        <dbReference type="PROSITE-ProRule" id="PRU00023"/>
    </source>
</evidence>
<dbReference type="InterPro" id="IPR001164">
    <property type="entry name" value="ArfGAP_dom"/>
</dbReference>
<dbReference type="FunFam" id="1.25.40.20:FF:000006">
    <property type="entry name" value="Arf-GAP with SH3 domain, ANK repeat and PH domain-containing protein 2"/>
    <property type="match status" value="1"/>
</dbReference>
<dbReference type="InterPro" id="IPR038508">
    <property type="entry name" value="ArfGAP_dom_sf"/>
</dbReference>
<feature type="domain" description="PH" evidence="16">
    <location>
        <begin position="178"/>
        <end position="270"/>
    </location>
</feature>
<dbReference type="InterPro" id="IPR011993">
    <property type="entry name" value="PH-like_dom_sf"/>
</dbReference>
<dbReference type="PRINTS" id="PR00452">
    <property type="entry name" value="SH3DOMAIN"/>
</dbReference>
<feature type="repeat" description="ANK" evidence="11">
    <location>
        <begin position="483"/>
        <end position="515"/>
    </location>
</feature>
<organism evidence="18 19">
    <name type="scientific">Chelonoidis abingdonii</name>
    <name type="common">Abingdon island giant tortoise</name>
    <name type="synonym">Testudo abingdonii</name>
    <dbReference type="NCBI Taxonomy" id="106734"/>
    <lineage>
        <taxon>Eukaryota</taxon>
        <taxon>Metazoa</taxon>
        <taxon>Chordata</taxon>
        <taxon>Craniata</taxon>
        <taxon>Vertebrata</taxon>
        <taxon>Euteleostomi</taxon>
        <taxon>Archelosauria</taxon>
        <taxon>Testudinata</taxon>
        <taxon>Testudines</taxon>
        <taxon>Cryptodira</taxon>
        <taxon>Durocryptodira</taxon>
        <taxon>Testudinoidea</taxon>
        <taxon>Testudinidae</taxon>
        <taxon>Chelonoidis</taxon>
    </lineage>
</organism>
<dbReference type="OMA" id="KNTHCEE"/>
<evidence type="ECO:0000259" key="16">
    <source>
        <dbReference type="PROSITE" id="PS50003"/>
    </source>
</evidence>
<dbReference type="SUPFAM" id="SSF103657">
    <property type="entry name" value="BAR/IMD domain-like"/>
    <property type="match status" value="1"/>
</dbReference>
<dbReference type="Gene3D" id="2.30.30.40">
    <property type="entry name" value="SH3 Domains"/>
    <property type="match status" value="1"/>
</dbReference>
<accession>A0A8C0G5M1</accession>
<dbReference type="SUPFAM" id="SSF50044">
    <property type="entry name" value="SH3-domain"/>
    <property type="match status" value="1"/>
</dbReference>
<dbReference type="InterPro" id="IPR027267">
    <property type="entry name" value="AH/BAR_dom_sf"/>
</dbReference>
<dbReference type="GO" id="GO:0016020">
    <property type="term" value="C:membrane"/>
    <property type="evidence" value="ECO:0007669"/>
    <property type="project" value="UniProtKB-SubCell"/>
</dbReference>
<dbReference type="AlphaFoldDB" id="A0A8C0G5M1"/>